<feature type="transmembrane region" description="Helical" evidence="1">
    <location>
        <begin position="108"/>
        <end position="128"/>
    </location>
</feature>
<organism evidence="3 4">
    <name type="scientific">Brachybacterium avium</name>
    <dbReference type="NCBI Taxonomy" id="2017485"/>
    <lineage>
        <taxon>Bacteria</taxon>
        <taxon>Bacillati</taxon>
        <taxon>Actinomycetota</taxon>
        <taxon>Actinomycetes</taxon>
        <taxon>Micrococcales</taxon>
        <taxon>Dermabacteraceae</taxon>
        <taxon>Brachybacterium</taxon>
    </lineage>
</organism>
<sequence>METMTPSRAWLRAEVLIILALSLGRSAVYSLLSLAQALAAGPLSGQSTALNNSLRENPWLDLLYQLLSIAFTLAPVALVVLLLALTAGSLQQALRDLGLDLGRPLRDLLHGVLITAGIGVPGLAVYYLGRLLGATVEVIPAALSTHWWTLPVLVLHAVKNAVLEEVIVVGYLFQRLERLGWSPRRIIIVSAVLRGAYHTYQGVGPGLANLVMGLVFGEWYRRTRRTLPLVIAHTLLDVFAFVGYALLQGVLST</sequence>
<feature type="transmembrane region" description="Helical" evidence="1">
    <location>
        <begin position="63"/>
        <end position="87"/>
    </location>
</feature>
<evidence type="ECO:0000259" key="2">
    <source>
        <dbReference type="Pfam" id="PF02517"/>
    </source>
</evidence>
<dbReference type="AlphaFoldDB" id="A0A220UBP0"/>
<dbReference type="GO" id="GO:0006508">
    <property type="term" value="P:proteolysis"/>
    <property type="evidence" value="ECO:0007669"/>
    <property type="project" value="UniProtKB-KW"/>
</dbReference>
<dbReference type="Pfam" id="PF02517">
    <property type="entry name" value="Rce1-like"/>
    <property type="match status" value="1"/>
</dbReference>
<dbReference type="GO" id="GO:0080120">
    <property type="term" value="P:CAAX-box protein maturation"/>
    <property type="evidence" value="ECO:0007669"/>
    <property type="project" value="UniProtKB-ARBA"/>
</dbReference>
<name>A0A220UBP0_9MICO</name>
<keyword evidence="4" id="KW-1185">Reference proteome</keyword>
<dbReference type="InterPro" id="IPR003675">
    <property type="entry name" value="Rce1/LyrA-like_dom"/>
</dbReference>
<evidence type="ECO:0000313" key="3">
    <source>
        <dbReference type="EMBL" id="ASK65341.1"/>
    </source>
</evidence>
<protein>
    <submittedName>
        <fullName evidence="3">CPBP family intramembrane metalloprotease domain-containing protein</fullName>
    </submittedName>
</protein>
<dbReference type="EMBL" id="CP022316">
    <property type="protein sequence ID" value="ASK65341.1"/>
    <property type="molecule type" value="Genomic_DNA"/>
</dbReference>
<keyword evidence="3" id="KW-0482">Metalloprotease</keyword>
<keyword evidence="3" id="KW-0378">Hydrolase</keyword>
<evidence type="ECO:0000313" key="4">
    <source>
        <dbReference type="Proteomes" id="UP000198398"/>
    </source>
</evidence>
<dbReference type="Proteomes" id="UP000198398">
    <property type="component" value="Chromosome"/>
</dbReference>
<keyword evidence="1" id="KW-0812">Transmembrane</keyword>
<gene>
    <name evidence="3" type="ORF">CFK39_05320</name>
</gene>
<accession>A0A220UBP0</accession>
<evidence type="ECO:0000256" key="1">
    <source>
        <dbReference type="SAM" id="Phobius"/>
    </source>
</evidence>
<feature type="transmembrane region" description="Helical" evidence="1">
    <location>
        <begin position="227"/>
        <end position="247"/>
    </location>
</feature>
<dbReference type="GO" id="GO:0004175">
    <property type="term" value="F:endopeptidase activity"/>
    <property type="evidence" value="ECO:0007669"/>
    <property type="project" value="UniProtKB-ARBA"/>
</dbReference>
<keyword evidence="1" id="KW-1133">Transmembrane helix</keyword>
<proteinExistence type="predicted"/>
<keyword evidence="3" id="KW-0645">Protease</keyword>
<feature type="domain" description="CAAX prenyl protease 2/Lysostaphin resistance protein A-like" evidence="2">
    <location>
        <begin position="147"/>
        <end position="238"/>
    </location>
</feature>
<dbReference type="GO" id="GO:0008237">
    <property type="term" value="F:metallopeptidase activity"/>
    <property type="evidence" value="ECO:0007669"/>
    <property type="project" value="UniProtKB-KW"/>
</dbReference>
<keyword evidence="1" id="KW-0472">Membrane</keyword>
<dbReference type="KEGG" id="brv:CFK39_05320"/>
<reference evidence="4" key="1">
    <citation type="submission" date="2017-07" db="EMBL/GenBank/DDBJ databases">
        <title>Brachybacterium sp. VR2415.</title>
        <authorList>
            <person name="Tak E.J."/>
            <person name="Bae J.-W."/>
        </authorList>
    </citation>
    <scope>NUCLEOTIDE SEQUENCE [LARGE SCALE GENOMIC DNA]</scope>
    <source>
        <strain evidence="4">VR2415</strain>
    </source>
</reference>